<evidence type="ECO:0000259" key="4">
    <source>
        <dbReference type="Pfam" id="PF13458"/>
    </source>
</evidence>
<keyword evidence="6" id="KW-1185">Reference proteome</keyword>
<dbReference type="Proteomes" id="UP001500909">
    <property type="component" value="Unassembled WGS sequence"/>
</dbReference>
<sequence length="411" mass="43953">MRHRSLLILTTAVAAGALTLSACGSRGEDKSGDGSKATVVIGLDAPLTGELSALGQGIKNSADLAVKNANKQNEVEGVTFELRPLDDKALPNAGQQNATKLAGDKEVLGIVGPLNSGVAQSMQQVAQSNGVTLISPANTTPDLTQGKNWKKNDRKRQFSTYFRTATTDEVQGAFDGQYAYEKMKVKTAYVIDDQKTYGVGLASSFKDQFTKLGGKIVGTEHVSPDDRDFKAVVAKAKGANPDLVFYGGEYPASGPLSQQLKDGGVDVPLMGGDGMYSGDYIELNKKAQGDYASSVGKPVEQLASAKKFIADYKDAGYKDAYEAYGGSTYDATWAIVQAVKQVVQDNNGKLPDDARKKVVDAMNKVSFDGVTGKVSFDKYGDTTNTMITAYQVDNKKWAARFSAEFKKFDKS</sequence>
<reference evidence="5 6" key="1">
    <citation type="journal article" date="2019" name="Int. J. Syst. Evol. Microbiol.">
        <title>The Global Catalogue of Microorganisms (GCM) 10K type strain sequencing project: providing services to taxonomists for standard genome sequencing and annotation.</title>
        <authorList>
            <consortium name="The Broad Institute Genomics Platform"/>
            <consortium name="The Broad Institute Genome Sequencing Center for Infectious Disease"/>
            <person name="Wu L."/>
            <person name="Ma J."/>
        </authorList>
    </citation>
    <scope>NUCLEOTIDE SEQUENCE [LARGE SCALE GENOMIC DNA]</scope>
    <source>
        <strain evidence="5 6">JCM 4805</strain>
    </source>
</reference>
<feature type="chain" id="PRO_5045429412" evidence="3">
    <location>
        <begin position="23"/>
        <end position="411"/>
    </location>
</feature>
<evidence type="ECO:0000313" key="6">
    <source>
        <dbReference type="Proteomes" id="UP001500909"/>
    </source>
</evidence>
<dbReference type="PROSITE" id="PS51257">
    <property type="entry name" value="PROKAR_LIPOPROTEIN"/>
    <property type="match status" value="1"/>
</dbReference>
<feature type="signal peptide" evidence="3">
    <location>
        <begin position="1"/>
        <end position="22"/>
    </location>
</feature>
<protein>
    <submittedName>
        <fullName evidence="5">Branched-chain amino acid ABC transporter substrate-binding protein</fullName>
    </submittedName>
</protein>
<keyword evidence="2 3" id="KW-0732">Signal</keyword>
<comment type="caution">
    <text evidence="5">The sequence shown here is derived from an EMBL/GenBank/DDBJ whole genome shotgun (WGS) entry which is preliminary data.</text>
</comment>
<comment type="similarity">
    <text evidence="1">Belongs to the leucine-binding protein family.</text>
</comment>
<dbReference type="PANTHER" id="PTHR47151:SF2">
    <property type="entry name" value="AMINO ACID BINDING PROTEIN"/>
    <property type="match status" value="1"/>
</dbReference>
<dbReference type="InterPro" id="IPR028082">
    <property type="entry name" value="Peripla_BP_I"/>
</dbReference>
<evidence type="ECO:0000256" key="3">
    <source>
        <dbReference type="SAM" id="SignalP"/>
    </source>
</evidence>
<dbReference type="SUPFAM" id="SSF53822">
    <property type="entry name" value="Periplasmic binding protein-like I"/>
    <property type="match status" value="1"/>
</dbReference>
<proteinExistence type="inferred from homology"/>
<evidence type="ECO:0000256" key="2">
    <source>
        <dbReference type="ARBA" id="ARBA00022729"/>
    </source>
</evidence>
<name>A0ABN1AVP3_9ACTN</name>
<dbReference type="InterPro" id="IPR028081">
    <property type="entry name" value="Leu-bd"/>
</dbReference>
<accession>A0ABN1AVP3</accession>
<organism evidence="5 6">
    <name type="scientific">Streptomyces olivaceiscleroticus</name>
    <dbReference type="NCBI Taxonomy" id="68245"/>
    <lineage>
        <taxon>Bacteria</taxon>
        <taxon>Bacillati</taxon>
        <taxon>Actinomycetota</taxon>
        <taxon>Actinomycetes</taxon>
        <taxon>Kitasatosporales</taxon>
        <taxon>Streptomycetaceae</taxon>
        <taxon>Streptomyces</taxon>
    </lineage>
</organism>
<dbReference type="PANTHER" id="PTHR47151">
    <property type="entry name" value="LEU/ILE/VAL-BINDING ABC TRANSPORTER SUBUNIT"/>
    <property type="match status" value="1"/>
</dbReference>
<evidence type="ECO:0000256" key="1">
    <source>
        <dbReference type="ARBA" id="ARBA00010062"/>
    </source>
</evidence>
<dbReference type="Gene3D" id="3.40.50.2300">
    <property type="match status" value="2"/>
</dbReference>
<dbReference type="Pfam" id="PF13458">
    <property type="entry name" value="Peripla_BP_6"/>
    <property type="match status" value="1"/>
</dbReference>
<gene>
    <name evidence="5" type="ORF">GCM10010361_57150</name>
</gene>
<dbReference type="CDD" id="cd06342">
    <property type="entry name" value="PBP1_ABC_LIVBP-like"/>
    <property type="match status" value="1"/>
</dbReference>
<dbReference type="EMBL" id="BAAABY010000043">
    <property type="protein sequence ID" value="GAA0484836.1"/>
    <property type="molecule type" value="Genomic_DNA"/>
</dbReference>
<feature type="domain" description="Leucine-binding protein" evidence="4">
    <location>
        <begin position="38"/>
        <end position="394"/>
    </location>
</feature>
<evidence type="ECO:0000313" key="5">
    <source>
        <dbReference type="EMBL" id="GAA0484836.1"/>
    </source>
</evidence>